<feature type="transmembrane region" description="Helical" evidence="6">
    <location>
        <begin position="165"/>
        <end position="183"/>
    </location>
</feature>
<dbReference type="RefSeq" id="WP_218155394.1">
    <property type="nucleotide sequence ID" value="NZ_FOPY01000009.1"/>
</dbReference>
<evidence type="ECO:0000256" key="2">
    <source>
        <dbReference type="ARBA" id="ARBA00022475"/>
    </source>
</evidence>
<evidence type="ECO:0000313" key="7">
    <source>
        <dbReference type="EMBL" id="SFH76809.1"/>
    </source>
</evidence>
<dbReference type="Proteomes" id="UP000199040">
    <property type="component" value="Unassembled WGS sequence"/>
</dbReference>
<dbReference type="AlphaFoldDB" id="A0A1I3CRB8"/>
<gene>
    <name evidence="7" type="ORF">SAMN04487959_10932</name>
</gene>
<evidence type="ECO:0000313" key="8">
    <source>
        <dbReference type="Proteomes" id="UP000199040"/>
    </source>
</evidence>
<comment type="subcellular location">
    <subcellularLocation>
        <location evidence="1">Membrane</location>
        <topology evidence="1">Multi-pass membrane protein</topology>
    </subcellularLocation>
</comment>
<name>A0A1I3CRB8_9GAMM</name>
<dbReference type="Pfam" id="PF01040">
    <property type="entry name" value="UbiA"/>
    <property type="match status" value="1"/>
</dbReference>
<dbReference type="GO" id="GO:0016765">
    <property type="term" value="F:transferase activity, transferring alkyl or aryl (other than methyl) groups"/>
    <property type="evidence" value="ECO:0007669"/>
    <property type="project" value="InterPro"/>
</dbReference>
<protein>
    <submittedName>
        <fullName evidence="7">4-hydroxybenzoate polyprenyltransferase</fullName>
    </submittedName>
</protein>
<feature type="transmembrane region" description="Helical" evidence="6">
    <location>
        <begin position="100"/>
        <end position="130"/>
    </location>
</feature>
<feature type="transmembrane region" description="Helical" evidence="6">
    <location>
        <begin position="137"/>
        <end position="159"/>
    </location>
</feature>
<feature type="transmembrane region" description="Helical" evidence="6">
    <location>
        <begin position="218"/>
        <end position="236"/>
    </location>
</feature>
<keyword evidence="8" id="KW-1185">Reference proteome</keyword>
<dbReference type="Gene3D" id="1.10.357.140">
    <property type="entry name" value="UbiA prenyltransferase"/>
    <property type="match status" value="1"/>
</dbReference>
<feature type="transmembrane region" description="Helical" evidence="6">
    <location>
        <begin position="195"/>
        <end position="212"/>
    </location>
</feature>
<evidence type="ECO:0000256" key="4">
    <source>
        <dbReference type="ARBA" id="ARBA00022989"/>
    </source>
</evidence>
<keyword evidence="4 6" id="KW-1133">Transmembrane helix</keyword>
<dbReference type="InterPro" id="IPR000537">
    <property type="entry name" value="UbiA_prenyltransferase"/>
</dbReference>
<proteinExistence type="predicted"/>
<reference evidence="7 8" key="1">
    <citation type="submission" date="2016-10" db="EMBL/GenBank/DDBJ databases">
        <authorList>
            <person name="de Groot N.N."/>
        </authorList>
    </citation>
    <scope>NUCLEOTIDE SEQUENCE [LARGE SCALE GENOMIC DNA]</scope>
    <source>
        <strain evidence="7 8">CGMCC 1.6848</strain>
    </source>
</reference>
<feature type="transmembrane region" description="Helical" evidence="6">
    <location>
        <begin position="270"/>
        <end position="288"/>
    </location>
</feature>
<keyword evidence="2" id="KW-1003">Cell membrane</keyword>
<accession>A0A1I3CRB8</accession>
<feature type="transmembrane region" description="Helical" evidence="6">
    <location>
        <begin position="48"/>
        <end position="66"/>
    </location>
</feature>
<dbReference type="STRING" id="442341.SAMN04487959_10932"/>
<evidence type="ECO:0000256" key="5">
    <source>
        <dbReference type="ARBA" id="ARBA00023136"/>
    </source>
</evidence>
<dbReference type="InterPro" id="IPR044878">
    <property type="entry name" value="UbiA_sf"/>
</dbReference>
<evidence type="ECO:0000256" key="6">
    <source>
        <dbReference type="SAM" id="Phobius"/>
    </source>
</evidence>
<dbReference type="CDD" id="cd13964">
    <property type="entry name" value="PT_UbiA_1"/>
    <property type="match status" value="1"/>
</dbReference>
<dbReference type="GO" id="GO:0016020">
    <property type="term" value="C:membrane"/>
    <property type="evidence" value="ECO:0007669"/>
    <property type="project" value="UniProtKB-SubCell"/>
</dbReference>
<organism evidence="7 8">
    <name type="scientific">Modicisalibacter xianhensis</name>
    <dbReference type="NCBI Taxonomy" id="442341"/>
    <lineage>
        <taxon>Bacteria</taxon>
        <taxon>Pseudomonadati</taxon>
        <taxon>Pseudomonadota</taxon>
        <taxon>Gammaproteobacteria</taxon>
        <taxon>Oceanospirillales</taxon>
        <taxon>Halomonadaceae</taxon>
        <taxon>Modicisalibacter</taxon>
    </lineage>
</organism>
<evidence type="ECO:0000256" key="1">
    <source>
        <dbReference type="ARBA" id="ARBA00004141"/>
    </source>
</evidence>
<evidence type="ECO:0000256" key="3">
    <source>
        <dbReference type="ARBA" id="ARBA00022692"/>
    </source>
</evidence>
<sequence length="291" mass="30979">MRTALGGREIGVKWRLWLRLGRVSNLPTVWTNGLAGWMLSTGMAPISGLWLVLVALSLFYVGGMYLNDAFDAAIDAQERADRPIPMGEVTRSTVALGGSIMLGCGMLLLFTLGAAAGLSGMALVAAIVLYNWCHKRTLWGPVVMGVCRLLTYVTAALAAGNISTWTLIGGLGLFCHVVGLTYAARQEAYDRMETAWPLAVLAVPAVILLTRITDATAIVLLVLYLLWMAWSLRLLFRRQSGDVSRAVVGMIAGIALYDAVLIGALGAAGLGWLAVAAFVLTLGLQRLVSGT</sequence>
<keyword evidence="5 6" id="KW-0472">Membrane</keyword>
<dbReference type="EMBL" id="FOPY01000009">
    <property type="protein sequence ID" value="SFH76809.1"/>
    <property type="molecule type" value="Genomic_DNA"/>
</dbReference>
<keyword evidence="3 6" id="KW-0812">Transmembrane</keyword>
<keyword evidence="7" id="KW-0808">Transferase</keyword>